<gene>
    <name evidence="2" type="ORF">METZ01_LOCUS117583</name>
</gene>
<dbReference type="InterPro" id="IPR037401">
    <property type="entry name" value="SnoaL-like"/>
</dbReference>
<proteinExistence type="predicted"/>
<name>A0A381XJ53_9ZZZZ</name>
<dbReference type="EMBL" id="UINC01015356">
    <property type="protein sequence ID" value="SVA64729.1"/>
    <property type="molecule type" value="Genomic_DNA"/>
</dbReference>
<dbReference type="Gene3D" id="3.10.450.50">
    <property type="match status" value="1"/>
</dbReference>
<evidence type="ECO:0000313" key="2">
    <source>
        <dbReference type="EMBL" id="SVA64729.1"/>
    </source>
</evidence>
<feature type="domain" description="SnoaL-like" evidence="1">
    <location>
        <begin position="2"/>
        <end position="88"/>
    </location>
</feature>
<dbReference type="Pfam" id="PF12680">
    <property type="entry name" value="SnoaL_2"/>
    <property type="match status" value="1"/>
</dbReference>
<protein>
    <recommendedName>
        <fullName evidence="1">SnoaL-like domain-containing protein</fullName>
    </recommendedName>
</protein>
<accession>A0A381XJ53</accession>
<organism evidence="2">
    <name type="scientific">marine metagenome</name>
    <dbReference type="NCBI Taxonomy" id="408172"/>
    <lineage>
        <taxon>unclassified sequences</taxon>
        <taxon>metagenomes</taxon>
        <taxon>ecological metagenomes</taxon>
    </lineage>
</organism>
<reference evidence="2" key="1">
    <citation type="submission" date="2018-05" db="EMBL/GenBank/DDBJ databases">
        <authorList>
            <person name="Lanie J.A."/>
            <person name="Ng W.-L."/>
            <person name="Kazmierczak K.M."/>
            <person name="Andrzejewski T.M."/>
            <person name="Davidsen T.M."/>
            <person name="Wayne K.J."/>
            <person name="Tettelin H."/>
            <person name="Glass J.I."/>
            <person name="Rusch D."/>
            <person name="Podicherti R."/>
            <person name="Tsui H.-C.T."/>
            <person name="Winkler M.E."/>
        </authorList>
    </citation>
    <scope>NUCLEOTIDE SEQUENCE</scope>
</reference>
<dbReference type="SUPFAM" id="SSF54427">
    <property type="entry name" value="NTF2-like"/>
    <property type="match status" value="1"/>
</dbReference>
<sequence>METFVSLYHDDVVVTINGMHRFSGVYKGLEAWMEVLGGVPPRYEDFSVTPTNMIAEGDQVFTQIHARAKGLDADSGHYHKVVDGKIKEFWIYDDSQKMAHAMKAV</sequence>
<evidence type="ECO:0000259" key="1">
    <source>
        <dbReference type="Pfam" id="PF12680"/>
    </source>
</evidence>
<dbReference type="InterPro" id="IPR032710">
    <property type="entry name" value="NTF2-like_dom_sf"/>
</dbReference>
<dbReference type="AlphaFoldDB" id="A0A381XJ53"/>